<dbReference type="Proteomes" id="UP000284277">
    <property type="component" value="Unassembled WGS sequence"/>
</dbReference>
<dbReference type="AlphaFoldDB" id="A0A419T206"/>
<sequence>MNIISIVQILECNEIIKNQGLRFQIHLRDACGKQSCRIESLDVKNGKAELQALTLILNDYFSRFRFKLEYGEDGLNFWTL</sequence>
<reference evidence="1 2" key="1">
    <citation type="submission" date="2016-08" db="EMBL/GenBank/DDBJ databases">
        <title>A new outlook on sporulation: Clostridium algidixylanolyticum.</title>
        <authorList>
            <person name="Poppleton D.I."/>
            <person name="Gribaldo S."/>
        </authorList>
    </citation>
    <scope>NUCLEOTIDE SEQUENCE [LARGE SCALE GENOMIC DNA]</scope>
    <source>
        <strain evidence="1 2">SPL73</strain>
    </source>
</reference>
<proteinExistence type="predicted"/>
<dbReference type="EMBL" id="MCIA01000018">
    <property type="protein sequence ID" value="RKD31517.1"/>
    <property type="molecule type" value="Genomic_DNA"/>
</dbReference>
<gene>
    <name evidence="1" type="ORF">BET01_20420</name>
</gene>
<keyword evidence="2" id="KW-1185">Reference proteome</keyword>
<name>A0A419T206_9FIRM</name>
<comment type="caution">
    <text evidence="1">The sequence shown here is derived from an EMBL/GenBank/DDBJ whole genome shotgun (WGS) entry which is preliminary data.</text>
</comment>
<protein>
    <submittedName>
        <fullName evidence="1">Uncharacterized protein</fullName>
    </submittedName>
</protein>
<dbReference type="OrthoDB" id="3186597at2"/>
<evidence type="ECO:0000313" key="1">
    <source>
        <dbReference type="EMBL" id="RKD31517.1"/>
    </source>
</evidence>
<evidence type="ECO:0000313" key="2">
    <source>
        <dbReference type="Proteomes" id="UP000284277"/>
    </source>
</evidence>
<dbReference type="RefSeq" id="WP_120197057.1">
    <property type="nucleotide sequence ID" value="NZ_MCIA01000018.1"/>
</dbReference>
<accession>A0A419T206</accession>
<organism evidence="1 2">
    <name type="scientific">Lacrimispora algidixylanolytica</name>
    <dbReference type="NCBI Taxonomy" id="94868"/>
    <lineage>
        <taxon>Bacteria</taxon>
        <taxon>Bacillati</taxon>
        <taxon>Bacillota</taxon>
        <taxon>Clostridia</taxon>
        <taxon>Lachnospirales</taxon>
        <taxon>Lachnospiraceae</taxon>
        <taxon>Lacrimispora</taxon>
    </lineage>
</organism>